<keyword evidence="5" id="KW-1185">Reference proteome</keyword>
<gene>
    <name evidence="4" type="ORF">RCOM_0525670</name>
</gene>
<organism evidence="4 5">
    <name type="scientific">Ricinus communis</name>
    <name type="common">Castor bean</name>
    <dbReference type="NCBI Taxonomy" id="3988"/>
    <lineage>
        <taxon>Eukaryota</taxon>
        <taxon>Viridiplantae</taxon>
        <taxon>Streptophyta</taxon>
        <taxon>Embryophyta</taxon>
        <taxon>Tracheophyta</taxon>
        <taxon>Spermatophyta</taxon>
        <taxon>Magnoliopsida</taxon>
        <taxon>eudicotyledons</taxon>
        <taxon>Gunneridae</taxon>
        <taxon>Pentapetalae</taxon>
        <taxon>rosids</taxon>
        <taxon>fabids</taxon>
        <taxon>Malpighiales</taxon>
        <taxon>Euphorbiaceae</taxon>
        <taxon>Acalyphoideae</taxon>
        <taxon>Acalypheae</taxon>
        <taxon>Ricinus</taxon>
    </lineage>
</organism>
<evidence type="ECO:0000313" key="5">
    <source>
        <dbReference type="Proteomes" id="UP000008311"/>
    </source>
</evidence>
<accession>B9SJE0</accession>
<dbReference type="InterPro" id="IPR002213">
    <property type="entry name" value="UDP_glucos_trans"/>
</dbReference>
<dbReference type="GO" id="GO:0005509">
    <property type="term" value="F:calcium ion binding"/>
    <property type="evidence" value="ECO:0007669"/>
    <property type="project" value="InterPro"/>
</dbReference>
<evidence type="ECO:0000256" key="2">
    <source>
        <dbReference type="ARBA" id="ARBA00022679"/>
    </source>
</evidence>
<dbReference type="AlphaFoldDB" id="B9SJE0"/>
<comment type="similarity">
    <text evidence="1">Belongs to the UDP-glycosyltransferase family.</text>
</comment>
<evidence type="ECO:0000256" key="1">
    <source>
        <dbReference type="ARBA" id="ARBA00009995"/>
    </source>
</evidence>
<reference evidence="5" key="1">
    <citation type="journal article" date="2010" name="Nat. Biotechnol.">
        <title>Draft genome sequence of the oilseed species Ricinus communis.</title>
        <authorList>
            <person name="Chan A.P."/>
            <person name="Crabtree J."/>
            <person name="Zhao Q."/>
            <person name="Lorenzi H."/>
            <person name="Orvis J."/>
            <person name="Puiu D."/>
            <person name="Melake-Berhan A."/>
            <person name="Jones K.M."/>
            <person name="Redman J."/>
            <person name="Chen G."/>
            <person name="Cahoon E.B."/>
            <person name="Gedil M."/>
            <person name="Stanke M."/>
            <person name="Haas B.J."/>
            <person name="Wortman J.R."/>
            <person name="Fraser-Liggett C.M."/>
            <person name="Ravel J."/>
            <person name="Rabinowicz P.D."/>
        </authorList>
    </citation>
    <scope>NUCLEOTIDE SEQUENCE [LARGE SCALE GENOMIC DNA]</scope>
    <source>
        <strain evidence="5">cv. Hale</strain>
    </source>
</reference>
<dbReference type="EC" id="2.4.1.115" evidence="4"/>
<keyword evidence="4" id="KW-0328">Glycosyltransferase</keyword>
<dbReference type="CDD" id="cd03784">
    <property type="entry name" value="GT1_Gtf-like"/>
    <property type="match status" value="1"/>
</dbReference>
<dbReference type="InterPro" id="IPR018247">
    <property type="entry name" value="EF_Hand_1_Ca_BS"/>
</dbReference>
<dbReference type="Pfam" id="PF00201">
    <property type="entry name" value="UDPGT"/>
    <property type="match status" value="1"/>
</dbReference>
<proteinExistence type="inferred from homology"/>
<dbReference type="GO" id="GO:0047213">
    <property type="term" value="F:anthocyanidin 3-O-glucosyltransferase activity"/>
    <property type="evidence" value="ECO:0007669"/>
    <property type="project" value="UniProtKB-EC"/>
</dbReference>
<evidence type="ECO:0000313" key="4">
    <source>
        <dbReference type="EMBL" id="EEF36303.1"/>
    </source>
</evidence>
<dbReference type="SUPFAM" id="SSF53756">
    <property type="entry name" value="UDP-Glycosyltransferase/glycogen phosphorylase"/>
    <property type="match status" value="1"/>
</dbReference>
<dbReference type="FunFam" id="3.40.50.2000:FF:000061">
    <property type="entry name" value="UDP-glycosyltransferase 83A1"/>
    <property type="match status" value="1"/>
</dbReference>
<evidence type="ECO:0000259" key="3">
    <source>
        <dbReference type="PROSITE" id="PS50222"/>
    </source>
</evidence>
<dbReference type="InterPro" id="IPR002048">
    <property type="entry name" value="EF_hand_dom"/>
</dbReference>
<dbReference type="InParanoid" id="B9SJE0"/>
<name>B9SJE0_RICCO</name>
<dbReference type="Gene3D" id="3.40.50.2000">
    <property type="entry name" value="Glycogen Phosphorylase B"/>
    <property type="match status" value="3"/>
</dbReference>
<dbReference type="Proteomes" id="UP000008311">
    <property type="component" value="Unassembled WGS sequence"/>
</dbReference>
<dbReference type="eggNOG" id="KOG1192">
    <property type="taxonomic scope" value="Eukaryota"/>
</dbReference>
<dbReference type="PROSITE" id="PS00018">
    <property type="entry name" value="EF_HAND_1"/>
    <property type="match status" value="1"/>
</dbReference>
<feature type="domain" description="EF-hand" evidence="3">
    <location>
        <begin position="348"/>
        <end position="372"/>
    </location>
</feature>
<keyword evidence="2 4" id="KW-0808">Transferase</keyword>
<dbReference type="GO" id="GO:0035251">
    <property type="term" value="F:UDP-glucosyltransferase activity"/>
    <property type="evidence" value="ECO:0000318"/>
    <property type="project" value="GO_Central"/>
</dbReference>
<dbReference type="EMBL" id="EQ973983">
    <property type="protein sequence ID" value="EEF36303.1"/>
    <property type="molecule type" value="Genomic_DNA"/>
</dbReference>
<protein>
    <submittedName>
        <fullName evidence="4">UDP-glucuronosyltransferase, putative</fullName>
        <ecNumber evidence="4">2.4.1.115</ecNumber>
    </submittedName>
</protein>
<dbReference type="PROSITE" id="PS50222">
    <property type="entry name" value="EF_HAND_2"/>
    <property type="match status" value="1"/>
</dbReference>
<sequence length="409" mass="45820">MGKPHILAIPYPAQGHVIPLMELSLSLLKQRKDLGRLVEGIYQVMPGKLEVLINTINASEDEKVTCVIADESMGWALEVAKKMKIRRAVFWPASAAALCLLFSTQKLIDDGIIDNDGTPLKNQIIQLSPTMPAMNTANFIWALIGHLTTRKMIFDLVLKTIKVVKEEDKIICNSAYGLEPGAFTFSPEILLIGPLLASNRLGHTVGNLWPEDPTCLKWLDKQAPRSVIYAAFGSFTIFDKTQFQELALGLELSSRPFLWVVRPDTVNDTNAYPQGFQERVANHGKIVDWAPQQKVLSHPSIAGFLSHCGWNSTMEGVGNGVPFLCWPYFSDQFLDESYICDIWKVGLKFDRNESGIITREEIKNKMEQVVSDENFKARALQLKEIALESVGESGHSNNVFRNFLDWIKA</sequence>
<dbReference type="PANTHER" id="PTHR11926:SF1412">
    <property type="entry name" value="UDP-GLYCOSYLTRANSFERASE 83A1-LIKE"/>
    <property type="match status" value="1"/>
</dbReference>
<dbReference type="PANTHER" id="PTHR11926">
    <property type="entry name" value="GLUCOSYL/GLUCURONOSYL TRANSFERASES"/>
    <property type="match status" value="1"/>
</dbReference>